<feature type="domain" description="Serine acetyltransferase N-terminal" evidence="2">
    <location>
        <begin position="33"/>
        <end position="102"/>
    </location>
</feature>
<dbReference type="AlphaFoldDB" id="A0AAU9LC00"/>
<comment type="caution">
    <text evidence="3">The sequence shown here is derived from an EMBL/GenBank/DDBJ whole genome shotgun (WGS) entry which is preliminary data.</text>
</comment>
<dbReference type="GO" id="GO:0006535">
    <property type="term" value="P:cysteine biosynthetic process from serine"/>
    <property type="evidence" value="ECO:0007669"/>
    <property type="project" value="InterPro"/>
</dbReference>
<dbReference type="EMBL" id="CAKMRJ010000001">
    <property type="protein sequence ID" value="CAH1413498.1"/>
    <property type="molecule type" value="Genomic_DNA"/>
</dbReference>
<name>A0AAU9LC00_9ASTR</name>
<accession>A0AAU9LC00</accession>
<keyword evidence="4" id="KW-1185">Reference proteome</keyword>
<dbReference type="SMART" id="SM00971">
    <property type="entry name" value="SATase_N"/>
    <property type="match status" value="1"/>
</dbReference>
<dbReference type="PANTHER" id="PTHR42811">
    <property type="entry name" value="SERINE ACETYLTRANSFERASE"/>
    <property type="match status" value="1"/>
</dbReference>
<sequence>MLVQDRDATSQYTMSSSSPQTAINDRENECDWVWNEIKAEARHDTESELALARNKLCSSTLLSTLLYDLFLNTFSFDPSILSATVADLRTARQQDHACISFAPIGKRSSLSFK</sequence>
<gene>
    <name evidence="3" type="ORF">LVIROSA_LOCUS1459</name>
</gene>
<organism evidence="3 4">
    <name type="scientific">Lactuca virosa</name>
    <dbReference type="NCBI Taxonomy" id="75947"/>
    <lineage>
        <taxon>Eukaryota</taxon>
        <taxon>Viridiplantae</taxon>
        <taxon>Streptophyta</taxon>
        <taxon>Embryophyta</taxon>
        <taxon>Tracheophyta</taxon>
        <taxon>Spermatophyta</taxon>
        <taxon>Magnoliopsida</taxon>
        <taxon>eudicotyledons</taxon>
        <taxon>Gunneridae</taxon>
        <taxon>Pentapetalae</taxon>
        <taxon>asterids</taxon>
        <taxon>campanulids</taxon>
        <taxon>Asterales</taxon>
        <taxon>Asteraceae</taxon>
        <taxon>Cichorioideae</taxon>
        <taxon>Cichorieae</taxon>
        <taxon>Lactucinae</taxon>
        <taxon>Lactuca</taxon>
    </lineage>
</organism>
<evidence type="ECO:0000259" key="2">
    <source>
        <dbReference type="SMART" id="SM00971"/>
    </source>
</evidence>
<dbReference type="Gene3D" id="1.10.3130.10">
    <property type="entry name" value="serine acetyltransferase, domain 1"/>
    <property type="match status" value="1"/>
</dbReference>
<evidence type="ECO:0000313" key="4">
    <source>
        <dbReference type="Proteomes" id="UP001157418"/>
    </source>
</evidence>
<protein>
    <recommendedName>
        <fullName evidence="2">Serine acetyltransferase N-terminal domain-containing protein</fullName>
    </recommendedName>
</protein>
<feature type="compositionally biased region" description="Polar residues" evidence="1">
    <location>
        <begin position="9"/>
        <end position="23"/>
    </location>
</feature>
<evidence type="ECO:0000256" key="1">
    <source>
        <dbReference type="SAM" id="MobiDB-lite"/>
    </source>
</evidence>
<evidence type="ECO:0000313" key="3">
    <source>
        <dbReference type="EMBL" id="CAH1413498.1"/>
    </source>
</evidence>
<dbReference type="Pfam" id="PF06426">
    <property type="entry name" value="SATase_N"/>
    <property type="match status" value="1"/>
</dbReference>
<dbReference type="GO" id="GO:0005737">
    <property type="term" value="C:cytoplasm"/>
    <property type="evidence" value="ECO:0007669"/>
    <property type="project" value="InterPro"/>
</dbReference>
<dbReference type="Proteomes" id="UP001157418">
    <property type="component" value="Unassembled WGS sequence"/>
</dbReference>
<dbReference type="GO" id="GO:0009001">
    <property type="term" value="F:serine O-acetyltransferase activity"/>
    <property type="evidence" value="ECO:0007669"/>
    <property type="project" value="InterPro"/>
</dbReference>
<reference evidence="3 4" key="1">
    <citation type="submission" date="2022-01" db="EMBL/GenBank/DDBJ databases">
        <authorList>
            <person name="Xiong W."/>
            <person name="Schranz E."/>
        </authorList>
    </citation>
    <scope>NUCLEOTIDE SEQUENCE [LARGE SCALE GENOMIC DNA]</scope>
</reference>
<proteinExistence type="predicted"/>
<feature type="region of interest" description="Disordered" evidence="1">
    <location>
        <begin position="1"/>
        <end position="24"/>
    </location>
</feature>
<dbReference type="InterPro" id="IPR042122">
    <property type="entry name" value="Ser_AcTrfase_N_sf"/>
</dbReference>
<dbReference type="InterPro" id="IPR010493">
    <property type="entry name" value="Ser_AcTrfase_N"/>
</dbReference>